<organism evidence="1">
    <name type="scientific">uncultured Caudovirales phage</name>
    <dbReference type="NCBI Taxonomy" id="2100421"/>
    <lineage>
        <taxon>Viruses</taxon>
        <taxon>Duplodnaviria</taxon>
        <taxon>Heunggongvirae</taxon>
        <taxon>Uroviricota</taxon>
        <taxon>Caudoviricetes</taxon>
        <taxon>Peduoviridae</taxon>
        <taxon>Maltschvirus</taxon>
        <taxon>Maltschvirus maltsch</taxon>
    </lineage>
</organism>
<dbReference type="EMBL" id="LR798261">
    <property type="protein sequence ID" value="CAB5218718.1"/>
    <property type="molecule type" value="Genomic_DNA"/>
</dbReference>
<protein>
    <submittedName>
        <fullName evidence="1">Uncharacterized protein</fullName>
    </submittedName>
</protein>
<accession>A0A6J7WPC6</accession>
<reference evidence="1" key="1">
    <citation type="submission" date="2020-05" db="EMBL/GenBank/DDBJ databases">
        <authorList>
            <person name="Chiriac C."/>
            <person name="Salcher M."/>
            <person name="Ghai R."/>
            <person name="Kavagutti S V."/>
        </authorList>
    </citation>
    <scope>NUCLEOTIDE SEQUENCE</scope>
</reference>
<evidence type="ECO:0000313" key="1">
    <source>
        <dbReference type="EMBL" id="CAB5218718.1"/>
    </source>
</evidence>
<gene>
    <name evidence="1" type="ORF">UFOVP218_85</name>
</gene>
<name>A0A6J7WPC6_9CAUD</name>
<sequence length="95" mass="10941">MQKIAINTDFGGFSLSDEAIDLYKILTGIPPVDEVNYWELARDDAVLVQIIEQLGDRANSRYSELKIIKIPDGVKWHISEYDGLEHVAENHRTWR</sequence>
<proteinExistence type="predicted"/>